<gene>
    <name evidence="1" type="ORF">LSALG_LOCUS42104</name>
</gene>
<dbReference type="Proteomes" id="UP001177003">
    <property type="component" value="Chromosome 9"/>
</dbReference>
<protein>
    <submittedName>
        <fullName evidence="1">Uncharacterized protein</fullName>
    </submittedName>
</protein>
<name>A0AA36EPK0_LACSI</name>
<organism evidence="1 2">
    <name type="scientific">Lactuca saligna</name>
    <name type="common">Willowleaf lettuce</name>
    <dbReference type="NCBI Taxonomy" id="75948"/>
    <lineage>
        <taxon>Eukaryota</taxon>
        <taxon>Viridiplantae</taxon>
        <taxon>Streptophyta</taxon>
        <taxon>Embryophyta</taxon>
        <taxon>Tracheophyta</taxon>
        <taxon>Spermatophyta</taxon>
        <taxon>Magnoliopsida</taxon>
        <taxon>eudicotyledons</taxon>
        <taxon>Gunneridae</taxon>
        <taxon>Pentapetalae</taxon>
        <taxon>asterids</taxon>
        <taxon>campanulids</taxon>
        <taxon>Asterales</taxon>
        <taxon>Asteraceae</taxon>
        <taxon>Cichorioideae</taxon>
        <taxon>Cichorieae</taxon>
        <taxon>Lactucinae</taxon>
        <taxon>Lactuca</taxon>
    </lineage>
</organism>
<evidence type="ECO:0000313" key="1">
    <source>
        <dbReference type="EMBL" id="CAI9303684.1"/>
    </source>
</evidence>
<reference evidence="1" key="1">
    <citation type="submission" date="2023-04" db="EMBL/GenBank/DDBJ databases">
        <authorList>
            <person name="Vijverberg K."/>
            <person name="Xiong W."/>
            <person name="Schranz E."/>
        </authorList>
    </citation>
    <scope>NUCLEOTIDE SEQUENCE</scope>
</reference>
<dbReference type="AlphaFoldDB" id="A0AA36EPK0"/>
<keyword evidence="2" id="KW-1185">Reference proteome</keyword>
<dbReference type="EMBL" id="OX465085">
    <property type="protein sequence ID" value="CAI9303684.1"/>
    <property type="molecule type" value="Genomic_DNA"/>
</dbReference>
<accession>A0AA36EPK0</accession>
<sequence>MFVCFAKSNLHYVLLEPLISVMREFGGVAVSGGSSGSWKGLRWCGFDDGSGRKRRVNQKSQFRFSGSTEISSDSLVPLLRAPCTPIGNETYALWEKREALLCIESTSNFVHRDRIYHDQALE</sequence>
<proteinExistence type="predicted"/>
<evidence type="ECO:0000313" key="2">
    <source>
        <dbReference type="Proteomes" id="UP001177003"/>
    </source>
</evidence>